<evidence type="ECO:0000256" key="20">
    <source>
        <dbReference type="ARBA" id="ARBA00040267"/>
    </source>
</evidence>
<dbReference type="GO" id="GO:0005739">
    <property type="term" value="C:mitochondrion"/>
    <property type="evidence" value="ECO:0007669"/>
    <property type="project" value="UniProtKB-SubCell"/>
</dbReference>
<evidence type="ECO:0000256" key="3">
    <source>
        <dbReference type="ARBA" id="ARBA00004123"/>
    </source>
</evidence>
<sequence length="1026" mass="115934">MQRLQNLICSMNVTPMAKSIRMLQVLERTSSAMICQRHGQRHQHSSAESFLSGTSSSYVEEMFNAWLEDPKSVHKSWDSYFRMTQQGAKPGDAYRAPPPMPKPVLVYPGYTPMPEGMMPMPMPQTVPAVGTGAPDAKAIQDHLAVQLIIRSYQVLGAKVAALDPLGINFADLDHSTPAALKLQTFNLTEADLDRSFHLPPSCYIGGNETSLPLREIINRLQKAYCKHVGVEFMFLHNLEQQRWIKHKFEMPGGQDLAKEEKRTLMARLIRSTRFEEFLAKKWTSEKRFGLEGCESLIPAMKTVIDSSSILGTDSFIIGMPHRGRLNVLANVCRKPLEQIFCQFDSKLEAADEGSGDVKYHLGMCHERLNHATNKRIKLAVVANPSHLEAVNPVVQGKTKAEQYYRGDTEHKRSMSILLHGDAAFSGQGIVYETFHLSDLPAFTTGGTVHIVVNNQIGFTTDPRMSRSSPYCTDVARVVGAPIFHVNADDPEAVTYVCKVASEWRDTWGKDVVIDLVCYRKNGHNEIDEPMFTQPLMYKKIAKHPKTIDQYAAKLIAEGTVTEQEYQDEVAKYDKVCEEAFLAAKAETAVHNLDWLDSPWIGFFDDKDPMKYPDTSVEEDRLKTIGTMFSTPPGDGFKLHNGIKRILKGRAEMVSNRMADWALGEAFAFGSLLMDGIHVRLSGQDVERGTFSHRHHVLHDQEIDKKIFNSLNHLSPDQSAYSVCNSSLSEFGVLGFELGYSMTNPNALVIWEAQFGDFNNTAQCIIDQFISSGQAKWVRQSGLVMLLPHGMEGMGPEHSSARMERFLQMSNDDAEYFPPEGENFEMQQLHEINWFVCNCTTPANLFHVLRRQIQLPFRKPLIMMTPKSLLRLPEARSSFDDMVTGSRFQRIIPENGPASENPDNVEKVIFCSGRVYYDLVKSRDMENRTEKIAILRVEQVSPFPFDLVKAECEKYRKAKVVWVQEEHKNMGGWSYVHPRFDTAMKKDPKARRVKYIGRHAAASAATGNKQMHLMEQSKYIKEAISLV</sequence>
<dbReference type="Pfam" id="PF00676">
    <property type="entry name" value="E1_dh"/>
    <property type="match status" value="1"/>
</dbReference>
<dbReference type="Gene3D" id="1.10.287.1150">
    <property type="entry name" value="TPP helical domain"/>
    <property type="match status" value="1"/>
</dbReference>
<organism evidence="25 26">
    <name type="scientific">Owenia fusiformis</name>
    <name type="common">Polychaete worm</name>
    <dbReference type="NCBI Taxonomy" id="6347"/>
    <lineage>
        <taxon>Eukaryota</taxon>
        <taxon>Metazoa</taxon>
        <taxon>Spiralia</taxon>
        <taxon>Lophotrochozoa</taxon>
        <taxon>Annelida</taxon>
        <taxon>Polychaeta</taxon>
        <taxon>Sedentaria</taxon>
        <taxon>Canalipalpata</taxon>
        <taxon>Sabellida</taxon>
        <taxon>Oweniida</taxon>
        <taxon>Oweniidae</taxon>
        <taxon>Owenia</taxon>
    </lineage>
</organism>
<comment type="catalytic activity">
    <reaction evidence="24">
        <text>N(6)-[(R)-lipoyl]-L-lysyl-[protein] + 2-oxoglutarate + H(+) = N(6)-[(R)-S(8)-succinyldihydrolipoyl]-L-lysyl-[protein] + CO2</text>
        <dbReference type="Rhea" id="RHEA:12188"/>
        <dbReference type="Rhea" id="RHEA-COMP:10474"/>
        <dbReference type="Rhea" id="RHEA-COMP:20092"/>
        <dbReference type="ChEBI" id="CHEBI:15378"/>
        <dbReference type="ChEBI" id="CHEBI:16526"/>
        <dbReference type="ChEBI" id="CHEBI:16810"/>
        <dbReference type="ChEBI" id="CHEBI:83099"/>
        <dbReference type="ChEBI" id="CHEBI:83120"/>
        <dbReference type="EC" id="1.2.4.2"/>
    </reaction>
    <physiologicalReaction direction="left-to-right" evidence="24">
        <dbReference type="Rhea" id="RHEA:12189"/>
    </physiologicalReaction>
</comment>
<keyword evidence="7" id="KW-1017">Isopeptide bond</keyword>
<evidence type="ECO:0000256" key="17">
    <source>
        <dbReference type="ARBA" id="ARBA00023242"/>
    </source>
</evidence>
<evidence type="ECO:0000256" key="2">
    <source>
        <dbReference type="ARBA" id="ARBA00001964"/>
    </source>
</evidence>
<evidence type="ECO:0000256" key="19">
    <source>
        <dbReference type="ARBA" id="ARBA00037426"/>
    </source>
</evidence>
<evidence type="ECO:0000256" key="23">
    <source>
        <dbReference type="ARBA" id="ARBA00042984"/>
    </source>
</evidence>
<evidence type="ECO:0000256" key="10">
    <source>
        <dbReference type="ARBA" id="ARBA00022842"/>
    </source>
</evidence>
<dbReference type="NCBIfam" id="NF008907">
    <property type="entry name" value="PRK12270.1"/>
    <property type="match status" value="1"/>
</dbReference>
<comment type="cofactor">
    <cofactor evidence="2">
        <name>thiamine diphosphate</name>
        <dbReference type="ChEBI" id="CHEBI:58937"/>
    </cofactor>
</comment>
<evidence type="ECO:0000256" key="18">
    <source>
        <dbReference type="ARBA" id="ARBA00030680"/>
    </source>
</evidence>
<dbReference type="InterPro" id="IPR011603">
    <property type="entry name" value="2oxoglutarate_DH_E1"/>
</dbReference>
<accession>A0A8J1U476</accession>
<keyword evidence="16" id="KW-0324">Glycolysis</keyword>
<evidence type="ECO:0000256" key="4">
    <source>
        <dbReference type="ARBA" id="ARBA00004173"/>
    </source>
</evidence>
<dbReference type="GO" id="GO:0006099">
    <property type="term" value="P:tricarboxylic acid cycle"/>
    <property type="evidence" value="ECO:0007669"/>
    <property type="project" value="TreeGrafter"/>
</dbReference>
<dbReference type="CDD" id="cd02016">
    <property type="entry name" value="TPP_E1_OGDC_like"/>
    <property type="match status" value="1"/>
</dbReference>
<keyword evidence="14" id="KW-0786">Thiamine pyrophosphate</keyword>
<evidence type="ECO:0000313" key="25">
    <source>
        <dbReference type="EMBL" id="CAH1794602.1"/>
    </source>
</evidence>
<dbReference type="GO" id="GO:0006096">
    <property type="term" value="P:glycolytic process"/>
    <property type="evidence" value="ECO:0007669"/>
    <property type="project" value="UniProtKB-KW"/>
</dbReference>
<dbReference type="InterPro" id="IPR032106">
    <property type="entry name" value="2-oxogl_dehyd_N"/>
</dbReference>
<keyword evidence="10" id="KW-0460">Magnesium</keyword>
<dbReference type="InterPro" id="IPR029061">
    <property type="entry name" value="THDP-binding"/>
</dbReference>
<dbReference type="PANTHER" id="PTHR23152">
    <property type="entry name" value="2-OXOGLUTARATE DEHYDROGENASE"/>
    <property type="match status" value="1"/>
</dbReference>
<name>A0A8J1U476_OWEFU</name>
<evidence type="ECO:0000256" key="24">
    <source>
        <dbReference type="ARBA" id="ARBA00051042"/>
    </source>
</evidence>
<evidence type="ECO:0000256" key="21">
    <source>
        <dbReference type="ARBA" id="ARBA00041946"/>
    </source>
</evidence>
<dbReference type="GO" id="GO:0030976">
    <property type="term" value="F:thiamine pyrophosphate binding"/>
    <property type="evidence" value="ECO:0007669"/>
    <property type="project" value="InterPro"/>
</dbReference>
<dbReference type="EMBL" id="CAIIXF020000009">
    <property type="protein sequence ID" value="CAH1794602.1"/>
    <property type="molecule type" value="Genomic_DNA"/>
</dbReference>
<comment type="cofactor">
    <cofactor evidence="1">
        <name>Mg(2+)</name>
        <dbReference type="ChEBI" id="CHEBI:18420"/>
    </cofactor>
</comment>
<dbReference type="GO" id="GO:0004591">
    <property type="term" value="F:oxoglutarate dehydrogenase (succinyl-transferring) activity"/>
    <property type="evidence" value="ECO:0007669"/>
    <property type="project" value="UniProtKB-EC"/>
</dbReference>
<evidence type="ECO:0000256" key="22">
    <source>
        <dbReference type="ARBA" id="ARBA00042799"/>
    </source>
</evidence>
<evidence type="ECO:0000256" key="7">
    <source>
        <dbReference type="ARBA" id="ARBA00022499"/>
    </source>
</evidence>
<dbReference type="GO" id="GO:0045252">
    <property type="term" value="C:oxoglutarate dehydrogenase complex"/>
    <property type="evidence" value="ECO:0007669"/>
    <property type="project" value="TreeGrafter"/>
</dbReference>
<dbReference type="InterPro" id="IPR001017">
    <property type="entry name" value="DH_E1"/>
</dbReference>
<evidence type="ECO:0000256" key="9">
    <source>
        <dbReference type="ARBA" id="ARBA00022837"/>
    </source>
</evidence>
<evidence type="ECO:0000256" key="5">
    <source>
        <dbReference type="ARBA" id="ARBA00006936"/>
    </source>
</evidence>
<keyword evidence="26" id="KW-1185">Reference proteome</keyword>
<keyword evidence="9" id="KW-0106">Calcium</keyword>
<dbReference type="FunFam" id="3.40.50.12470:FF:000007">
    <property type="entry name" value="2-oxoglutarate dehydrogenase e1 mitochondrial"/>
    <property type="match status" value="1"/>
</dbReference>
<keyword evidence="13" id="KW-0560">Oxidoreductase</keyword>
<dbReference type="EC" id="1.2.4.2" evidence="6"/>
<evidence type="ECO:0000256" key="1">
    <source>
        <dbReference type="ARBA" id="ARBA00001946"/>
    </source>
</evidence>
<dbReference type="Gene3D" id="3.40.50.970">
    <property type="match status" value="1"/>
</dbReference>
<dbReference type="Gene3D" id="3.40.50.12470">
    <property type="match status" value="1"/>
</dbReference>
<dbReference type="GO" id="GO:0046872">
    <property type="term" value="F:metal ion binding"/>
    <property type="evidence" value="ECO:0007669"/>
    <property type="project" value="UniProtKB-KW"/>
</dbReference>
<protein>
    <recommendedName>
        <fullName evidence="23">2-oxoglutarate dehydrogenase complex component E1</fullName>
        <ecNumber evidence="6">1.2.4.2</ecNumber>
    </recommendedName>
    <alternativeName>
        <fullName evidence="23">2-oxoglutarate dehydrogenase complex component E1</fullName>
    </alternativeName>
    <alternativeName>
        <fullName evidence="20 21">2-oxoglutarate dehydrogenase, mitochondrial</fullName>
    </alternativeName>
    <alternativeName>
        <fullName evidence="18">Alpha-ketoglutarate dehydrogenase</fullName>
    </alternativeName>
    <alternativeName>
        <fullName evidence="22">Thiamine diphosphate (ThDP)-dependent 2-oxoglutarate dehydrogenase</fullName>
    </alternativeName>
</protein>
<dbReference type="NCBIfam" id="NF006914">
    <property type="entry name" value="PRK09404.1"/>
    <property type="match status" value="1"/>
</dbReference>
<dbReference type="PANTHER" id="PTHR23152:SF4">
    <property type="entry name" value="2-OXOADIPATE DEHYDROGENASE COMPLEX COMPONENT E1"/>
    <property type="match status" value="1"/>
</dbReference>
<dbReference type="SUPFAM" id="SSF52518">
    <property type="entry name" value="Thiamin diphosphate-binding fold (THDP-binding)"/>
    <property type="match status" value="2"/>
</dbReference>
<comment type="subcellular location">
    <subcellularLocation>
        <location evidence="4">Mitochondrion</location>
    </subcellularLocation>
    <subcellularLocation>
        <location evidence="3">Nucleus</location>
    </subcellularLocation>
</comment>
<dbReference type="GO" id="GO:0005634">
    <property type="term" value="C:nucleus"/>
    <property type="evidence" value="ECO:0007669"/>
    <property type="project" value="UniProtKB-SubCell"/>
</dbReference>
<evidence type="ECO:0000256" key="11">
    <source>
        <dbReference type="ARBA" id="ARBA00022843"/>
    </source>
</evidence>
<proteinExistence type="inferred from homology"/>
<comment type="similarity">
    <text evidence="5">Belongs to the alpha-ketoglutarate dehydrogenase family.</text>
</comment>
<comment type="caution">
    <text evidence="25">The sequence shown here is derived from an EMBL/GenBank/DDBJ whole genome shotgun (WGS) entry which is preliminary data.</text>
</comment>
<evidence type="ECO:0000256" key="8">
    <source>
        <dbReference type="ARBA" id="ARBA00022723"/>
    </source>
</evidence>
<dbReference type="Pfam" id="PF02779">
    <property type="entry name" value="Transket_pyr"/>
    <property type="match status" value="1"/>
</dbReference>
<dbReference type="Gene3D" id="3.40.50.11610">
    <property type="entry name" value="Multifunctional 2-oxoglutarate metabolism enzyme, C-terminal domain"/>
    <property type="match status" value="1"/>
</dbReference>
<dbReference type="InterPro" id="IPR042179">
    <property type="entry name" value="KGD_C_sf"/>
</dbReference>
<comment type="function">
    <text evidence="19">The 2-oxoglutarate dehydrogenase complex catalyzes the overall conversion of 2-oxoglutarate to succinyl-CoA and CO(2). It contains multiple copies of three enzymatic components: 2-oxoglutarate dehydrogenase (E1), dihydrolipoamide succinyltransferase (E2) and lipoamide dehydrogenase (E3).</text>
</comment>
<keyword evidence="12" id="KW-0809">Transit peptide</keyword>
<evidence type="ECO:0000256" key="15">
    <source>
        <dbReference type="ARBA" id="ARBA00023128"/>
    </source>
</evidence>
<evidence type="ECO:0000256" key="16">
    <source>
        <dbReference type="ARBA" id="ARBA00023152"/>
    </source>
</evidence>
<evidence type="ECO:0000256" key="12">
    <source>
        <dbReference type="ARBA" id="ARBA00022946"/>
    </source>
</evidence>
<reference evidence="25" key="1">
    <citation type="submission" date="2022-03" db="EMBL/GenBank/DDBJ databases">
        <authorList>
            <person name="Martin C."/>
        </authorList>
    </citation>
    <scope>NUCLEOTIDE SEQUENCE</scope>
</reference>
<evidence type="ECO:0000256" key="6">
    <source>
        <dbReference type="ARBA" id="ARBA00012280"/>
    </source>
</evidence>
<keyword evidence="8" id="KW-0479">Metal-binding</keyword>
<gene>
    <name evidence="25" type="ORF">OFUS_LOCUS19272</name>
</gene>
<keyword evidence="17" id="KW-0539">Nucleus</keyword>
<evidence type="ECO:0000256" key="14">
    <source>
        <dbReference type="ARBA" id="ARBA00023052"/>
    </source>
</evidence>
<dbReference type="InterPro" id="IPR005475">
    <property type="entry name" value="Transketolase-like_Pyr-bd"/>
</dbReference>
<dbReference type="PIRSF" id="PIRSF000157">
    <property type="entry name" value="Oxoglu_dh_E1"/>
    <property type="match status" value="1"/>
</dbReference>
<dbReference type="FunFam" id="3.40.50.970:FF:000002">
    <property type="entry name" value="2-oxoglutarate dehydrogenase, E1 component"/>
    <property type="match status" value="1"/>
</dbReference>
<dbReference type="FunFam" id="1.10.287.1150:FF:000001">
    <property type="entry name" value="2-oxoglutarate dehydrogenase, mitochondrial isoform X1"/>
    <property type="match status" value="1"/>
</dbReference>
<dbReference type="SMART" id="SM00861">
    <property type="entry name" value="Transket_pyr"/>
    <property type="match status" value="1"/>
</dbReference>
<dbReference type="NCBIfam" id="TIGR00239">
    <property type="entry name" value="2oxo_dh_E1"/>
    <property type="match status" value="1"/>
</dbReference>
<dbReference type="InterPro" id="IPR031717">
    <property type="entry name" value="ODO-1/KGD_C"/>
</dbReference>
<dbReference type="OrthoDB" id="413077at2759"/>
<dbReference type="FunFam" id="3.40.50.11610:FF:000003">
    <property type="entry name" value="2-oxoglutarate dehydrogenase, isoform X4"/>
    <property type="match status" value="1"/>
</dbReference>
<keyword evidence="15" id="KW-0496">Mitochondrion</keyword>
<dbReference type="Pfam" id="PF16870">
    <property type="entry name" value="OxoGdeHyase_C"/>
    <property type="match status" value="1"/>
</dbReference>
<evidence type="ECO:0000313" key="26">
    <source>
        <dbReference type="Proteomes" id="UP000749559"/>
    </source>
</evidence>
<dbReference type="AlphaFoldDB" id="A0A8J1U476"/>
<evidence type="ECO:0000256" key="13">
    <source>
        <dbReference type="ARBA" id="ARBA00023002"/>
    </source>
</evidence>
<dbReference type="Pfam" id="PF16078">
    <property type="entry name" value="2-oxogl_dehyd_N"/>
    <property type="match status" value="1"/>
</dbReference>
<keyword evidence="11" id="KW-0832">Ubl conjugation</keyword>
<dbReference type="Proteomes" id="UP000749559">
    <property type="component" value="Unassembled WGS sequence"/>
</dbReference>